<dbReference type="InterPro" id="IPR004638">
    <property type="entry name" value="EmrB-like"/>
</dbReference>
<keyword evidence="3" id="KW-1003">Cell membrane</keyword>
<dbReference type="Proteomes" id="UP000198994">
    <property type="component" value="Unassembled WGS sequence"/>
</dbReference>
<dbReference type="PROSITE" id="PS50850">
    <property type="entry name" value="MFS"/>
    <property type="match status" value="1"/>
</dbReference>
<feature type="transmembrane region" description="Helical" evidence="7">
    <location>
        <begin position="278"/>
        <end position="303"/>
    </location>
</feature>
<dbReference type="Gene3D" id="1.20.1250.20">
    <property type="entry name" value="MFS general substrate transporter like domains"/>
    <property type="match status" value="1"/>
</dbReference>
<feature type="transmembrane region" description="Helical" evidence="7">
    <location>
        <begin position="119"/>
        <end position="139"/>
    </location>
</feature>
<dbReference type="STRING" id="282683.SAMN04488105_101176"/>
<feature type="transmembrane region" description="Helical" evidence="7">
    <location>
        <begin position="234"/>
        <end position="257"/>
    </location>
</feature>
<evidence type="ECO:0000256" key="2">
    <source>
        <dbReference type="ARBA" id="ARBA00022448"/>
    </source>
</evidence>
<feature type="transmembrane region" description="Helical" evidence="7">
    <location>
        <begin position="315"/>
        <end position="337"/>
    </location>
</feature>
<evidence type="ECO:0000256" key="1">
    <source>
        <dbReference type="ARBA" id="ARBA00004651"/>
    </source>
</evidence>
<evidence type="ECO:0000256" key="7">
    <source>
        <dbReference type="SAM" id="Phobius"/>
    </source>
</evidence>
<feature type="transmembrane region" description="Helical" evidence="7">
    <location>
        <begin position="479"/>
        <end position="497"/>
    </location>
</feature>
<evidence type="ECO:0000256" key="4">
    <source>
        <dbReference type="ARBA" id="ARBA00022692"/>
    </source>
</evidence>
<keyword evidence="4 7" id="KW-0812">Transmembrane</keyword>
<dbReference type="SUPFAM" id="SSF103473">
    <property type="entry name" value="MFS general substrate transporter"/>
    <property type="match status" value="1"/>
</dbReference>
<dbReference type="PANTHER" id="PTHR23501">
    <property type="entry name" value="MAJOR FACILITATOR SUPERFAMILY"/>
    <property type="match status" value="1"/>
</dbReference>
<evidence type="ECO:0000313" key="10">
    <source>
        <dbReference type="Proteomes" id="UP000198994"/>
    </source>
</evidence>
<gene>
    <name evidence="9" type="ORF">SAMN04488105_101176</name>
</gene>
<evidence type="ECO:0000256" key="3">
    <source>
        <dbReference type="ARBA" id="ARBA00022475"/>
    </source>
</evidence>
<dbReference type="EMBL" id="FNAV01000001">
    <property type="protein sequence ID" value="SDE14644.1"/>
    <property type="molecule type" value="Genomic_DNA"/>
</dbReference>
<feature type="transmembrane region" description="Helical" evidence="7">
    <location>
        <begin position="176"/>
        <end position="197"/>
    </location>
</feature>
<dbReference type="AlphaFoldDB" id="A0A1G7AI89"/>
<accession>A0A1G7AI89</accession>
<dbReference type="RefSeq" id="WP_008883960.1">
    <property type="nucleotide sequence ID" value="NZ_FNAV01000001.1"/>
</dbReference>
<evidence type="ECO:0000259" key="8">
    <source>
        <dbReference type="PROSITE" id="PS50850"/>
    </source>
</evidence>
<protein>
    <submittedName>
        <fullName evidence="9">Drug resistance transporter, EmrB/QacA subfamily</fullName>
    </submittedName>
</protein>
<dbReference type="InterPro" id="IPR036259">
    <property type="entry name" value="MFS_trans_sf"/>
</dbReference>
<dbReference type="Pfam" id="PF07690">
    <property type="entry name" value="MFS_1"/>
    <property type="match status" value="1"/>
</dbReference>
<feature type="transmembrane region" description="Helical" evidence="7">
    <location>
        <begin position="415"/>
        <end position="434"/>
    </location>
</feature>
<dbReference type="NCBIfam" id="TIGR00711">
    <property type="entry name" value="efflux_EmrB"/>
    <property type="match status" value="1"/>
</dbReference>
<dbReference type="FunFam" id="1.20.1720.10:FF:000004">
    <property type="entry name" value="EmrB/QacA family drug resistance transporter"/>
    <property type="match status" value="1"/>
</dbReference>
<evidence type="ECO:0000256" key="5">
    <source>
        <dbReference type="ARBA" id="ARBA00022989"/>
    </source>
</evidence>
<keyword evidence="6 7" id="KW-0472">Membrane</keyword>
<feature type="transmembrane region" description="Helical" evidence="7">
    <location>
        <begin position="151"/>
        <end position="170"/>
    </location>
</feature>
<feature type="transmembrane region" description="Helical" evidence="7">
    <location>
        <begin position="209"/>
        <end position="228"/>
    </location>
</feature>
<feature type="transmembrane region" description="Helical" evidence="7">
    <location>
        <begin position="369"/>
        <end position="394"/>
    </location>
</feature>
<feature type="domain" description="Major facilitator superfamily (MFS) profile" evidence="8">
    <location>
        <begin position="25"/>
        <end position="502"/>
    </location>
</feature>
<feature type="transmembrane region" description="Helical" evidence="7">
    <location>
        <begin position="344"/>
        <end position="363"/>
    </location>
</feature>
<reference evidence="10" key="1">
    <citation type="submission" date="2016-10" db="EMBL/GenBank/DDBJ databases">
        <authorList>
            <person name="Varghese N."/>
            <person name="Submissions S."/>
        </authorList>
    </citation>
    <scope>NUCLEOTIDE SEQUENCE [LARGE SCALE GENOMIC DNA]</scope>
    <source>
        <strain evidence="10">DSM 10146</strain>
    </source>
</reference>
<dbReference type="GO" id="GO:0022857">
    <property type="term" value="F:transmembrane transporter activity"/>
    <property type="evidence" value="ECO:0007669"/>
    <property type="project" value="InterPro"/>
</dbReference>
<evidence type="ECO:0000256" key="6">
    <source>
        <dbReference type="ARBA" id="ARBA00023136"/>
    </source>
</evidence>
<dbReference type="OrthoDB" id="9812221at2"/>
<keyword evidence="10" id="KW-1185">Reference proteome</keyword>
<organism evidence="9 10">
    <name type="scientific">Salipiger thiooxidans</name>
    <dbReference type="NCBI Taxonomy" id="282683"/>
    <lineage>
        <taxon>Bacteria</taxon>
        <taxon>Pseudomonadati</taxon>
        <taxon>Pseudomonadota</taxon>
        <taxon>Alphaproteobacteria</taxon>
        <taxon>Rhodobacterales</taxon>
        <taxon>Roseobacteraceae</taxon>
        <taxon>Salipiger</taxon>
    </lineage>
</organism>
<dbReference type="Gene3D" id="1.20.1720.10">
    <property type="entry name" value="Multidrug resistance protein D"/>
    <property type="match status" value="1"/>
</dbReference>
<sequence length="504" mass="52080">MAPFDSSATIAATPEAAESVPVRLVLAAVAATLLFASLGQTIVSTALPVMVADLGGMDKITWVMTAYLLASTIGAPVAGKLGDLYGRKLVLQWAIGVFILGAVLCGTAQNMWMVIGGRIIQGCGGGALIVTSMAVVGDLLPARERGQAQAVLGAAFGISTVIGPLLGGFLVQNLSWHWIFFVNFPVGLAAFIVLSQALPRRSDRRRKSVDYAGGALLATLLASLVLISNTGGTVFAWSSPQLLSLAVIALSALALFIRVERRAEEPILPMSLFANNTFVVVNFVGILVGMGMFGTITFLPFFLQVVKGVSPTTSGLFLVPMMGGLLTASIASGRYMARSGRYKLLPVLSTALLAVAMLSMTTLSVDSPLWLIALSMIGIGLGIGPVYSIGVAAIQNAIPVSMLGVGTASANMFRLIGGAVGTAGFGALFSTGMARNLAGQLPLAAEGGIRNIGAEMVNALPPETRLQVMEGISHALHPVFWIAAAAAVLACLASIMLRELPLSG</sequence>
<dbReference type="CDD" id="cd17502">
    <property type="entry name" value="MFS_Azr1_MDR_like"/>
    <property type="match status" value="1"/>
</dbReference>
<feature type="transmembrane region" description="Helical" evidence="7">
    <location>
        <begin position="60"/>
        <end position="78"/>
    </location>
</feature>
<dbReference type="PANTHER" id="PTHR23501:SF197">
    <property type="entry name" value="COMD"/>
    <property type="match status" value="1"/>
</dbReference>
<dbReference type="InterPro" id="IPR011701">
    <property type="entry name" value="MFS"/>
</dbReference>
<evidence type="ECO:0000313" key="9">
    <source>
        <dbReference type="EMBL" id="SDE14644.1"/>
    </source>
</evidence>
<feature type="transmembrane region" description="Helical" evidence="7">
    <location>
        <begin position="24"/>
        <end position="48"/>
    </location>
</feature>
<proteinExistence type="predicted"/>
<keyword evidence="5 7" id="KW-1133">Transmembrane helix</keyword>
<name>A0A1G7AI89_9RHOB</name>
<dbReference type="InterPro" id="IPR020846">
    <property type="entry name" value="MFS_dom"/>
</dbReference>
<keyword evidence="2" id="KW-0813">Transport</keyword>
<dbReference type="GO" id="GO:0005886">
    <property type="term" value="C:plasma membrane"/>
    <property type="evidence" value="ECO:0007669"/>
    <property type="project" value="UniProtKB-SubCell"/>
</dbReference>
<feature type="transmembrane region" description="Helical" evidence="7">
    <location>
        <begin position="90"/>
        <end position="113"/>
    </location>
</feature>
<comment type="subcellular location">
    <subcellularLocation>
        <location evidence="1">Cell membrane</location>
        <topology evidence="1">Multi-pass membrane protein</topology>
    </subcellularLocation>
</comment>